<sequence>MNQQNQTNLTVEQSQKILKEYSCTDIKPVESDSDKALLRQALKLIADLADYLNFGICAETTEQGFVVLQKYLNGLGYNVSLDTQEKPGISGSVYIKFNTNKQSFYLDSYTGNYRGVLVSCQSSVREDISGTYGHLPLDLFD</sequence>
<dbReference type="OrthoDB" id="424950at2"/>
<protein>
    <recommendedName>
        <fullName evidence="3">DUF1824 domain-containing protein</fullName>
    </recommendedName>
</protein>
<dbReference type="STRING" id="454136.NIES2119_30370"/>
<reference evidence="1 2" key="1">
    <citation type="submission" date="2016-11" db="EMBL/GenBank/DDBJ databases">
        <title>Draft Genome Sequences of Nine Cyanobacterial Strains from Diverse Habitats.</title>
        <authorList>
            <person name="Zhu T."/>
            <person name="Hou S."/>
            <person name="Lu X."/>
            <person name="Hess W.R."/>
        </authorList>
    </citation>
    <scope>NUCLEOTIDE SEQUENCE [LARGE SCALE GENOMIC DNA]</scope>
    <source>
        <strain evidence="1 2">IAM M-71</strain>
    </source>
</reference>
<dbReference type="SUPFAM" id="SSF160532">
    <property type="entry name" value="Ava3019-like"/>
    <property type="match status" value="1"/>
</dbReference>
<dbReference type="AlphaFoldDB" id="A0A1U7I3Q7"/>
<accession>A0A1U7I3Q7</accession>
<name>A0A1U7I3Q7_9CYAN</name>
<evidence type="ECO:0000313" key="1">
    <source>
        <dbReference type="EMBL" id="OKH30710.1"/>
    </source>
</evidence>
<dbReference type="Gene3D" id="3.30.360.10">
    <property type="entry name" value="Dihydrodipicolinate Reductase, domain 2"/>
    <property type="match status" value="1"/>
</dbReference>
<dbReference type="Proteomes" id="UP000185860">
    <property type="component" value="Unassembled WGS sequence"/>
</dbReference>
<dbReference type="EMBL" id="MRCE01000060">
    <property type="protein sequence ID" value="OKH30710.1"/>
    <property type="molecule type" value="Genomic_DNA"/>
</dbReference>
<comment type="caution">
    <text evidence="1">The sequence shown here is derived from an EMBL/GenBank/DDBJ whole genome shotgun (WGS) entry which is preliminary data.</text>
</comment>
<dbReference type="Pfam" id="PF08854">
    <property type="entry name" value="DUF1824"/>
    <property type="match status" value="1"/>
</dbReference>
<evidence type="ECO:0008006" key="3">
    <source>
        <dbReference type="Google" id="ProtNLM"/>
    </source>
</evidence>
<dbReference type="InterPro" id="IPR014953">
    <property type="entry name" value="DUF1824"/>
</dbReference>
<evidence type="ECO:0000313" key="2">
    <source>
        <dbReference type="Proteomes" id="UP000185860"/>
    </source>
</evidence>
<organism evidence="1 2">
    <name type="scientific">[Phormidium ambiguum] IAM M-71</name>
    <dbReference type="NCBI Taxonomy" id="454136"/>
    <lineage>
        <taxon>Bacteria</taxon>
        <taxon>Bacillati</taxon>
        <taxon>Cyanobacteriota</taxon>
        <taxon>Cyanophyceae</taxon>
        <taxon>Oscillatoriophycideae</taxon>
        <taxon>Aerosakkonematales</taxon>
        <taxon>Aerosakkonemataceae</taxon>
        <taxon>Floridanema</taxon>
    </lineage>
</organism>
<proteinExistence type="predicted"/>
<gene>
    <name evidence="1" type="ORF">NIES2119_30370</name>
</gene>